<keyword evidence="3" id="KW-0735">Signal-anchor</keyword>
<evidence type="ECO:0000256" key="2">
    <source>
        <dbReference type="ARBA" id="ARBA00022679"/>
    </source>
</evidence>
<proteinExistence type="inferred from homology"/>
<protein>
    <recommendedName>
        <fullName evidence="3">L-Fucosyltransferase</fullName>
        <ecNumber evidence="3">2.4.1.-</ecNumber>
    </recommendedName>
</protein>
<organism evidence="4 5">
    <name type="scientific">Plectus sambesii</name>
    <dbReference type="NCBI Taxonomy" id="2011161"/>
    <lineage>
        <taxon>Eukaryota</taxon>
        <taxon>Metazoa</taxon>
        <taxon>Ecdysozoa</taxon>
        <taxon>Nematoda</taxon>
        <taxon>Chromadorea</taxon>
        <taxon>Plectida</taxon>
        <taxon>Plectina</taxon>
        <taxon>Plectoidea</taxon>
        <taxon>Plectidae</taxon>
        <taxon>Plectus</taxon>
    </lineage>
</organism>
<keyword evidence="2 3" id="KW-0808">Transferase</keyword>
<dbReference type="GO" id="GO:0005975">
    <property type="term" value="P:carbohydrate metabolic process"/>
    <property type="evidence" value="ECO:0007669"/>
    <property type="project" value="InterPro"/>
</dbReference>
<dbReference type="Proteomes" id="UP000887566">
    <property type="component" value="Unplaced"/>
</dbReference>
<accession>A0A914VX25</accession>
<dbReference type="PANTHER" id="PTHR11927">
    <property type="entry name" value="GALACTOSIDE 2-L-FUCOSYLTRANSFERASE"/>
    <property type="match status" value="1"/>
</dbReference>
<dbReference type="GO" id="GO:0032580">
    <property type="term" value="C:Golgi cisterna membrane"/>
    <property type="evidence" value="ECO:0007669"/>
    <property type="project" value="UniProtKB-SubCell"/>
</dbReference>
<evidence type="ECO:0000313" key="5">
    <source>
        <dbReference type="WBParaSite" id="PSAMB.scaffold2742size21522.g18923.t1"/>
    </source>
</evidence>
<dbReference type="Gene3D" id="3.40.50.11350">
    <property type="match status" value="1"/>
</dbReference>
<dbReference type="PANTHER" id="PTHR11927:SF9">
    <property type="entry name" value="L-FUCOSYLTRANSFERASE"/>
    <property type="match status" value="1"/>
</dbReference>
<comment type="similarity">
    <text evidence="3">Belongs to the glycosyltransferase 11 family.</text>
</comment>
<dbReference type="Pfam" id="PF01531">
    <property type="entry name" value="Glyco_transf_11"/>
    <property type="match status" value="1"/>
</dbReference>
<dbReference type="InterPro" id="IPR002516">
    <property type="entry name" value="Glyco_trans_11"/>
</dbReference>
<dbReference type="EC" id="2.4.1.-" evidence="3"/>
<sequence length="294" mass="34669">VSNFTFSPGLGNMMFQYASLRALAERQNASLIVPVTTLLRRAFDITGVLVSDAVEEELITELRNTYTDVKRYYPDCCRYYPEAETVFNDGRSLQLYMGYFQSFRYFHPDREDMIRREFKLLPAINERAHQFLLTARKKMKENSKMEGKFDSSNVTYVGMHVRRGIDVTWNLRNIEHGHKVATKRYLTRAMDYYREKYRNVVFLLCSDDLKWCRENIEQEMADVMTIDSGFREIDLAVMAMCNHTIMTIGTFSWWAAYLAGGEVIYYKEWPRKGSKLAEMLRSEEYFLPNWIGMD</sequence>
<evidence type="ECO:0000256" key="3">
    <source>
        <dbReference type="RuleBase" id="RU363129"/>
    </source>
</evidence>
<keyword evidence="4" id="KW-1185">Reference proteome</keyword>
<evidence type="ECO:0000256" key="1">
    <source>
        <dbReference type="ARBA" id="ARBA00022676"/>
    </source>
</evidence>
<dbReference type="AlphaFoldDB" id="A0A914VX25"/>
<dbReference type="WBParaSite" id="PSAMB.scaffold2742size21522.g18923.t1">
    <property type="protein sequence ID" value="PSAMB.scaffold2742size21522.g18923.t1"/>
    <property type="gene ID" value="PSAMB.scaffold2742size21522.g18923"/>
</dbReference>
<comment type="pathway">
    <text evidence="3">Protein modification; protein glycosylation.</text>
</comment>
<reference evidence="5" key="1">
    <citation type="submission" date="2022-11" db="UniProtKB">
        <authorList>
            <consortium name="WormBaseParasite"/>
        </authorList>
    </citation>
    <scope>IDENTIFICATION</scope>
</reference>
<keyword evidence="3" id="KW-0325">Glycoprotein</keyword>
<keyword evidence="3" id="KW-0812">Transmembrane</keyword>
<comment type="subcellular location">
    <subcellularLocation>
        <location evidence="3">Golgi apparatus</location>
        <location evidence="3">Golgi stack membrane</location>
        <topology evidence="3">Single-pass type II membrane protein</topology>
    </subcellularLocation>
</comment>
<keyword evidence="3" id="KW-0333">Golgi apparatus</keyword>
<evidence type="ECO:0000313" key="4">
    <source>
        <dbReference type="Proteomes" id="UP000887566"/>
    </source>
</evidence>
<keyword evidence="1 3" id="KW-0328">Glycosyltransferase</keyword>
<name>A0A914VX25_9BILA</name>
<dbReference type="GO" id="GO:0008107">
    <property type="term" value="F:galactoside 2-alpha-L-fucosyltransferase activity"/>
    <property type="evidence" value="ECO:0007669"/>
    <property type="project" value="InterPro"/>
</dbReference>
<dbReference type="CDD" id="cd11301">
    <property type="entry name" value="Fut1_Fut2_like"/>
    <property type="match status" value="1"/>
</dbReference>